<keyword evidence="1" id="KW-0812">Transmembrane</keyword>
<evidence type="ECO:0000313" key="2">
    <source>
        <dbReference type="EMBL" id="GBN61986.1"/>
    </source>
</evidence>
<name>A0A4Y2QGI7_ARAVE</name>
<keyword evidence="1" id="KW-0472">Membrane</keyword>
<dbReference type="EMBL" id="BGPR01013735">
    <property type="protein sequence ID" value="GBN61986.1"/>
    <property type="molecule type" value="Genomic_DNA"/>
</dbReference>
<accession>A0A4Y2QGI7</accession>
<protein>
    <submittedName>
        <fullName evidence="2">Uncharacterized protein</fullName>
    </submittedName>
</protein>
<feature type="transmembrane region" description="Helical" evidence="1">
    <location>
        <begin position="28"/>
        <end position="46"/>
    </location>
</feature>
<keyword evidence="3" id="KW-1185">Reference proteome</keyword>
<evidence type="ECO:0000313" key="3">
    <source>
        <dbReference type="Proteomes" id="UP000499080"/>
    </source>
</evidence>
<dbReference type="Proteomes" id="UP000499080">
    <property type="component" value="Unassembled WGS sequence"/>
</dbReference>
<comment type="caution">
    <text evidence="2">The sequence shown here is derived from an EMBL/GenBank/DDBJ whole genome shotgun (WGS) entry which is preliminary data.</text>
</comment>
<gene>
    <name evidence="2" type="ORF">AVEN_119327_1</name>
</gene>
<keyword evidence="1" id="KW-1133">Transmembrane helix</keyword>
<dbReference type="AlphaFoldDB" id="A0A4Y2QGI7"/>
<evidence type="ECO:0000256" key="1">
    <source>
        <dbReference type="SAM" id="Phobius"/>
    </source>
</evidence>
<proteinExistence type="predicted"/>
<sequence length="132" mass="14508">MGNEVLRHCDAIFGDGILGGARRADPSLLFSALLLALSLGLLLAWLRPPSPEPTGVLGSLASWRTRDDARVRGYVIAVHPTSNSNGEPVTAKIRYRYHGGRPVQKYFASDGTFRLFEFIFWTRQSGCVDTDA</sequence>
<organism evidence="2 3">
    <name type="scientific">Araneus ventricosus</name>
    <name type="common">Orbweaver spider</name>
    <name type="synonym">Epeira ventricosa</name>
    <dbReference type="NCBI Taxonomy" id="182803"/>
    <lineage>
        <taxon>Eukaryota</taxon>
        <taxon>Metazoa</taxon>
        <taxon>Ecdysozoa</taxon>
        <taxon>Arthropoda</taxon>
        <taxon>Chelicerata</taxon>
        <taxon>Arachnida</taxon>
        <taxon>Araneae</taxon>
        <taxon>Araneomorphae</taxon>
        <taxon>Entelegynae</taxon>
        <taxon>Araneoidea</taxon>
        <taxon>Araneidae</taxon>
        <taxon>Araneus</taxon>
    </lineage>
</organism>
<reference evidence="2 3" key="1">
    <citation type="journal article" date="2019" name="Sci. Rep.">
        <title>Orb-weaving spider Araneus ventricosus genome elucidates the spidroin gene catalogue.</title>
        <authorList>
            <person name="Kono N."/>
            <person name="Nakamura H."/>
            <person name="Ohtoshi R."/>
            <person name="Moran D.A.P."/>
            <person name="Shinohara A."/>
            <person name="Yoshida Y."/>
            <person name="Fujiwara M."/>
            <person name="Mori M."/>
            <person name="Tomita M."/>
            <person name="Arakawa K."/>
        </authorList>
    </citation>
    <scope>NUCLEOTIDE SEQUENCE [LARGE SCALE GENOMIC DNA]</scope>
</reference>